<dbReference type="Gene3D" id="3.20.20.30">
    <property type="entry name" value="Luciferase-like domain"/>
    <property type="match status" value="1"/>
</dbReference>
<evidence type="ECO:0000259" key="5">
    <source>
        <dbReference type="Pfam" id="PF00296"/>
    </source>
</evidence>
<accession>A0ABQ2J5S6</accession>
<evidence type="ECO:0000313" key="6">
    <source>
        <dbReference type="EMBL" id="GGN40012.1"/>
    </source>
</evidence>
<evidence type="ECO:0000256" key="3">
    <source>
        <dbReference type="ARBA" id="ARBA00023002"/>
    </source>
</evidence>
<dbReference type="InterPro" id="IPR036661">
    <property type="entry name" value="Luciferase-like_sf"/>
</dbReference>
<comment type="caution">
    <text evidence="6">The sequence shown here is derived from an EMBL/GenBank/DDBJ whole genome shotgun (WGS) entry which is preliminary data.</text>
</comment>
<protein>
    <recommendedName>
        <fullName evidence="5">Luciferase-like domain-containing protein</fullName>
    </recommendedName>
</protein>
<proteinExistence type="predicted"/>
<dbReference type="Proteomes" id="UP000600080">
    <property type="component" value="Unassembled WGS sequence"/>
</dbReference>
<keyword evidence="2" id="KW-0288">FMN</keyword>
<dbReference type="InterPro" id="IPR050172">
    <property type="entry name" value="SsuD_RutA_monooxygenase"/>
</dbReference>
<dbReference type="EMBL" id="BMND01000005">
    <property type="protein sequence ID" value="GGN40012.1"/>
    <property type="molecule type" value="Genomic_DNA"/>
</dbReference>
<keyword evidence="1" id="KW-0285">Flavoprotein</keyword>
<keyword evidence="7" id="KW-1185">Reference proteome</keyword>
<dbReference type="PANTHER" id="PTHR42847">
    <property type="entry name" value="ALKANESULFONATE MONOOXYGENASE"/>
    <property type="match status" value="1"/>
</dbReference>
<dbReference type="Pfam" id="PF00296">
    <property type="entry name" value="Bac_luciferase"/>
    <property type="match status" value="1"/>
</dbReference>
<evidence type="ECO:0000313" key="7">
    <source>
        <dbReference type="Proteomes" id="UP000600080"/>
    </source>
</evidence>
<evidence type="ECO:0000256" key="4">
    <source>
        <dbReference type="ARBA" id="ARBA00023033"/>
    </source>
</evidence>
<keyword evidence="3" id="KW-0560">Oxidoreductase</keyword>
<dbReference type="RefSeq" id="WP_189097007.1">
    <property type="nucleotide sequence ID" value="NZ_BMND01000005.1"/>
</dbReference>
<evidence type="ECO:0000256" key="2">
    <source>
        <dbReference type="ARBA" id="ARBA00022643"/>
    </source>
</evidence>
<gene>
    <name evidence="6" type="ORF">GCM10012285_17640</name>
</gene>
<sequence length="320" mass="35353">MPSPEPALRFGVHSGQQYETYDALLTLWRRAEDLGYDWCSLFDHLRPPMGGPDGPCFEGTTLLSALTAQTGRIRGALMVAPVAWRHPAMLAALAATIDHVGAGRVEIGIGVGGADLAHEQYGIAQPDRAERLEMLEETAAVLRGLWSGEEFSYAGKHFRITRGHLRPAPVQPRLPLVVGGASPPVLRVVARHGDVWNSLLTDPDRYRRRVEQLDRECARAGRDRAEIRVSMTFRALLVDDPAELPGRLDRLRAVFPPDSPVWPEYLVFGTPEQCVEALLPYRELGVTDFVLGARPPVDWDSVTLFAERVIPHLRPASTPA</sequence>
<dbReference type="SUPFAM" id="SSF51679">
    <property type="entry name" value="Bacterial luciferase-like"/>
    <property type="match status" value="1"/>
</dbReference>
<name>A0ABQ2J5S6_9ACTN</name>
<dbReference type="GeneID" id="301547608"/>
<organism evidence="6 7">
    <name type="scientific">Streptomyces kronopolitis</name>
    <dbReference type="NCBI Taxonomy" id="1612435"/>
    <lineage>
        <taxon>Bacteria</taxon>
        <taxon>Bacillati</taxon>
        <taxon>Actinomycetota</taxon>
        <taxon>Actinomycetes</taxon>
        <taxon>Kitasatosporales</taxon>
        <taxon>Streptomycetaceae</taxon>
        <taxon>Streptomyces</taxon>
    </lineage>
</organism>
<reference evidence="7" key="1">
    <citation type="journal article" date="2019" name="Int. J. Syst. Evol. Microbiol.">
        <title>The Global Catalogue of Microorganisms (GCM) 10K type strain sequencing project: providing services to taxonomists for standard genome sequencing and annotation.</title>
        <authorList>
            <consortium name="The Broad Institute Genomics Platform"/>
            <consortium name="The Broad Institute Genome Sequencing Center for Infectious Disease"/>
            <person name="Wu L."/>
            <person name="Ma J."/>
        </authorList>
    </citation>
    <scope>NUCLEOTIDE SEQUENCE [LARGE SCALE GENOMIC DNA]</scope>
    <source>
        <strain evidence="7">CGMCC 4.7323</strain>
    </source>
</reference>
<keyword evidence="4" id="KW-0503">Monooxygenase</keyword>
<evidence type="ECO:0000256" key="1">
    <source>
        <dbReference type="ARBA" id="ARBA00022630"/>
    </source>
</evidence>
<dbReference type="PANTHER" id="PTHR42847:SF4">
    <property type="entry name" value="ALKANESULFONATE MONOOXYGENASE-RELATED"/>
    <property type="match status" value="1"/>
</dbReference>
<feature type="domain" description="Luciferase-like" evidence="5">
    <location>
        <begin position="13"/>
        <end position="247"/>
    </location>
</feature>
<dbReference type="InterPro" id="IPR011251">
    <property type="entry name" value="Luciferase-like_dom"/>
</dbReference>